<keyword evidence="1" id="KW-0472">Membrane</keyword>
<feature type="transmembrane region" description="Helical" evidence="1">
    <location>
        <begin position="713"/>
        <end position="734"/>
    </location>
</feature>
<gene>
    <name evidence="2 4" type="ORF">P152DRAFT_433421</name>
</gene>
<dbReference type="GeneID" id="54418032"/>
<keyword evidence="1" id="KW-0812">Transmembrane</keyword>
<protein>
    <submittedName>
        <fullName evidence="2 4">Uncharacterized protein</fullName>
    </submittedName>
</protein>
<feature type="transmembrane region" description="Helical" evidence="1">
    <location>
        <begin position="1216"/>
        <end position="1235"/>
    </location>
</feature>
<organism evidence="2">
    <name type="scientific">Eremomyces bilateralis CBS 781.70</name>
    <dbReference type="NCBI Taxonomy" id="1392243"/>
    <lineage>
        <taxon>Eukaryota</taxon>
        <taxon>Fungi</taxon>
        <taxon>Dikarya</taxon>
        <taxon>Ascomycota</taxon>
        <taxon>Pezizomycotina</taxon>
        <taxon>Dothideomycetes</taxon>
        <taxon>Dothideomycetes incertae sedis</taxon>
        <taxon>Eremomycetales</taxon>
        <taxon>Eremomycetaceae</taxon>
        <taxon>Eremomyces</taxon>
    </lineage>
</organism>
<feature type="transmembrane region" description="Helical" evidence="1">
    <location>
        <begin position="1183"/>
        <end position="1204"/>
    </location>
</feature>
<dbReference type="EMBL" id="ML975154">
    <property type="protein sequence ID" value="KAF1813864.1"/>
    <property type="molecule type" value="Genomic_DNA"/>
</dbReference>
<dbReference type="PANTHER" id="PTHR37544">
    <property type="entry name" value="SPRAY-RELATED"/>
    <property type="match status" value="1"/>
</dbReference>
<evidence type="ECO:0000313" key="4">
    <source>
        <dbReference type="RefSeq" id="XP_033535495.1"/>
    </source>
</evidence>
<feature type="transmembrane region" description="Helical" evidence="1">
    <location>
        <begin position="50"/>
        <end position="73"/>
    </location>
</feature>
<feature type="transmembrane region" description="Helical" evidence="1">
    <location>
        <begin position="93"/>
        <end position="113"/>
    </location>
</feature>
<dbReference type="InterPro" id="IPR021840">
    <property type="entry name" value="DUF3433"/>
</dbReference>
<accession>A0A6G1G759</accession>
<reference evidence="2 4" key="1">
    <citation type="submission" date="2020-01" db="EMBL/GenBank/DDBJ databases">
        <authorList>
            <consortium name="DOE Joint Genome Institute"/>
            <person name="Haridas S."/>
            <person name="Albert R."/>
            <person name="Binder M."/>
            <person name="Bloem J."/>
            <person name="Labutti K."/>
            <person name="Salamov A."/>
            <person name="Andreopoulos B."/>
            <person name="Baker S.E."/>
            <person name="Barry K."/>
            <person name="Bills G."/>
            <person name="Bluhm B.H."/>
            <person name="Cannon C."/>
            <person name="Castanera R."/>
            <person name="Culley D.E."/>
            <person name="Daum C."/>
            <person name="Ezra D."/>
            <person name="Gonzalez J.B."/>
            <person name="Henrissat B."/>
            <person name="Kuo A."/>
            <person name="Liang C."/>
            <person name="Lipzen A."/>
            <person name="Lutzoni F."/>
            <person name="Magnuson J."/>
            <person name="Mondo S."/>
            <person name="Nolan M."/>
            <person name="Ohm R."/>
            <person name="Pangilinan J."/>
            <person name="Park H.-J."/>
            <person name="Ramirez L."/>
            <person name="Alfaro M."/>
            <person name="Sun H."/>
            <person name="Tritt A."/>
            <person name="Yoshinaga Y."/>
            <person name="Zwiers L.-H."/>
            <person name="Turgeon B.G."/>
            <person name="Goodwin S.B."/>
            <person name="Spatafora J.W."/>
            <person name="Crous P.W."/>
            <person name="Grigoriev I.V."/>
        </authorList>
    </citation>
    <scope>NUCLEOTIDE SEQUENCE</scope>
    <source>
        <strain evidence="2 4">CBS 781.70</strain>
    </source>
</reference>
<name>A0A6G1G759_9PEZI</name>
<dbReference type="OrthoDB" id="3248909at2759"/>
<dbReference type="Pfam" id="PF11915">
    <property type="entry name" value="DUF3433"/>
    <property type="match status" value="2"/>
</dbReference>
<dbReference type="PANTHER" id="PTHR37544:SF3">
    <property type="entry name" value="SPRAY"/>
    <property type="match status" value="1"/>
</dbReference>
<feature type="transmembrane region" description="Helical" evidence="1">
    <location>
        <begin position="655"/>
        <end position="678"/>
    </location>
</feature>
<keyword evidence="1" id="KW-1133">Transmembrane helix</keyword>
<feature type="transmembrane region" description="Helical" evidence="1">
    <location>
        <begin position="533"/>
        <end position="555"/>
    </location>
</feature>
<dbReference type="RefSeq" id="XP_033535495.1">
    <property type="nucleotide sequence ID" value="XM_033677462.1"/>
</dbReference>
<evidence type="ECO:0000313" key="3">
    <source>
        <dbReference type="Proteomes" id="UP000504638"/>
    </source>
</evidence>
<feature type="transmembrane region" description="Helical" evidence="1">
    <location>
        <begin position="775"/>
        <end position="799"/>
    </location>
</feature>
<sequence>MALNPALYDTSDGSQKDDGQYEAVSSAYSAAPLRTTSFRPWKPFSLRPPFLIGTIAICCALIAALIVLHLRSIRDDGLLFGVDINDLPSSKTFGYLILPTIISVLFSLMWAWIDLDTKRIEPFYQLSTSGGASAKNSLLLHYPVDFMASVPINAIKNKHSMIFCASLAIVLVFWGLTPTQAGIFSVETINKTLSVPILSSTSYVPIPEQKELLLMEEVYSAANILWWNETLPEFTTRDYALAPFAVEQPLSTVEDTDTLTGETRLFSLDIFCEQAVVSGINITNGDSDGRLTSSWGCDFQRLYPLGPGMNVNETDKIYSMFYVGFFSPEGFSDYYLSPYCPKNESSTFLTMSAKIKVPKAQYENFTNAEKLQNADTTTLYCRPSYFTQRVEATISLSDRRVISSNPLGPKEPFPAEMFNTTDFETSMNQGTEAASAGRSNFPTNSWPGQKTKLANTLFDSYYTPRLVPFALGATMLPEDDYMVPEVLRKSFESAYRVLFARRLASILKDDLDPATRGTGTRTYGVQAIVTVPAFIGIVVGVLGVICILSCCLLYMSLTRHLKLERDPSTISALMDMVAGQDAALAAFKDLDTVPVKNLETAVEDKKFHIAYDPTSAGLKLSTEDEGWRGTETLLPGSQAHGRGEWKKVLPKELTLVAGTIFFIFQIAAFGVILGIYLWSISANGESQHHCSHTSLRLPLPSENQFVRQFVTNYLPTALGALIEPAWLVLNRLLCMLQSFEDMRKGYAEAKSSIKADYNSYPPQFSILRSIRNRHFLLSAVCVMTLLANVLPVALSSLFYEQTVPVPAGSTFVQPFTSNFKALNGTGQEFNFIPQYMGQGSTTQDAFYVAMSNITAKTPLPPWADEAYTYIPFEGPSVETNMSFTHRAKTTYFGSKLDCAPVEKSGPTSYQASLDRSRFSNPTAAPMFQFALNVTFTQNVQEPVTCVANISTNVAKSNGPSALEFTAPLFGGPDASDEVSRLCESRFLAGWLRANVAEGEKAKPRDPPPFSVTDRKELIMACVPTIVTGEADVEVDTTGRVLRRHSVQLSSDIASHFTTTPLDLIQQANQFIVGNGDMVYSPGEETRRAAAAVWHNDTFPSDFTNYLMTRTLNNSAFLDPATPPPTYADISNPFTSLYSTLFAILVAINQDLLLVPASSTPAQSLPVVAGLTNRPERRLFLHRSMVALALVILAVYAFTTVLVYLKAKQKWGFLPRLPTSIASILAYVAASTAVKAKTGIQMAPRPRGERYGLGRFTGSDNRPHWGIETADRIELDAVDTEILGMKRRATTWNDWTRRGKLATGESEIRLHEMGTT</sequence>
<evidence type="ECO:0000313" key="2">
    <source>
        <dbReference type="EMBL" id="KAF1813864.1"/>
    </source>
</evidence>
<dbReference type="Proteomes" id="UP000504638">
    <property type="component" value="Unplaced"/>
</dbReference>
<evidence type="ECO:0000256" key="1">
    <source>
        <dbReference type="SAM" id="Phobius"/>
    </source>
</evidence>
<proteinExistence type="predicted"/>
<reference evidence="4" key="2">
    <citation type="submission" date="2020-04" db="EMBL/GenBank/DDBJ databases">
        <authorList>
            <consortium name="NCBI Genome Project"/>
        </authorList>
    </citation>
    <scope>NUCLEOTIDE SEQUENCE</scope>
    <source>
        <strain evidence="4">CBS 781.70</strain>
    </source>
</reference>
<keyword evidence="3" id="KW-1185">Reference proteome</keyword>
<reference evidence="4" key="3">
    <citation type="submission" date="2025-04" db="UniProtKB">
        <authorList>
            <consortium name="RefSeq"/>
        </authorList>
    </citation>
    <scope>IDENTIFICATION</scope>
    <source>
        <strain evidence="4">CBS 781.70</strain>
    </source>
</reference>
<feature type="transmembrane region" description="Helical" evidence="1">
    <location>
        <begin position="160"/>
        <end position="177"/>
    </location>
</feature>